<evidence type="ECO:0000256" key="1">
    <source>
        <dbReference type="ARBA" id="ARBA00022679"/>
    </source>
</evidence>
<dbReference type="CDD" id="cd01166">
    <property type="entry name" value="KdgK"/>
    <property type="match status" value="1"/>
</dbReference>
<dbReference type="eggNOG" id="KOG2854">
    <property type="taxonomic scope" value="Eukaryota"/>
</dbReference>
<dbReference type="AlphaFoldDB" id="A0A024UG22"/>
<organism evidence="4">
    <name type="scientific">Aphanomyces invadans</name>
    <dbReference type="NCBI Taxonomy" id="157072"/>
    <lineage>
        <taxon>Eukaryota</taxon>
        <taxon>Sar</taxon>
        <taxon>Stramenopiles</taxon>
        <taxon>Oomycota</taxon>
        <taxon>Saprolegniomycetes</taxon>
        <taxon>Saprolegniales</taxon>
        <taxon>Verrucalvaceae</taxon>
        <taxon>Aphanomyces</taxon>
    </lineage>
</organism>
<dbReference type="PANTHER" id="PTHR10584">
    <property type="entry name" value="SUGAR KINASE"/>
    <property type="match status" value="1"/>
</dbReference>
<name>A0A024UG22_9STRA</name>
<dbReference type="SUPFAM" id="SSF53613">
    <property type="entry name" value="Ribokinase-like"/>
    <property type="match status" value="1"/>
</dbReference>
<protein>
    <recommendedName>
        <fullName evidence="3">Carbohydrate kinase PfkB domain-containing protein</fullName>
    </recommendedName>
</protein>
<dbReference type="GO" id="GO:0016301">
    <property type="term" value="F:kinase activity"/>
    <property type="evidence" value="ECO:0007669"/>
    <property type="project" value="UniProtKB-KW"/>
</dbReference>
<dbReference type="STRING" id="157072.A0A024UG22"/>
<dbReference type="Gene3D" id="3.40.1190.20">
    <property type="match status" value="1"/>
</dbReference>
<accession>A0A024UG22</accession>
<dbReference type="GO" id="GO:0006796">
    <property type="term" value="P:phosphate-containing compound metabolic process"/>
    <property type="evidence" value="ECO:0007669"/>
    <property type="project" value="UniProtKB-ARBA"/>
</dbReference>
<dbReference type="PANTHER" id="PTHR10584:SF166">
    <property type="entry name" value="RIBOKINASE"/>
    <property type="match status" value="1"/>
</dbReference>
<gene>
    <name evidence="4" type="ORF">H310_04157</name>
</gene>
<dbReference type="EMBL" id="KI913957">
    <property type="protein sequence ID" value="ETW05150.1"/>
    <property type="molecule type" value="Genomic_DNA"/>
</dbReference>
<dbReference type="GeneID" id="20081207"/>
<evidence type="ECO:0000256" key="2">
    <source>
        <dbReference type="ARBA" id="ARBA00022777"/>
    </source>
</evidence>
<proteinExistence type="predicted"/>
<dbReference type="RefSeq" id="XP_008866588.1">
    <property type="nucleotide sequence ID" value="XM_008868366.1"/>
</dbReference>
<dbReference type="InterPro" id="IPR002139">
    <property type="entry name" value="Ribo/fructo_kinase"/>
</dbReference>
<dbReference type="InterPro" id="IPR011611">
    <property type="entry name" value="PfkB_dom"/>
</dbReference>
<dbReference type="GO" id="GO:0005829">
    <property type="term" value="C:cytosol"/>
    <property type="evidence" value="ECO:0007669"/>
    <property type="project" value="TreeGrafter"/>
</dbReference>
<sequence length="308" mass="33030">MIAVIGDSFVDVLAGVETLPAWGRDSPCKEPIQMQPGGSALNTATQLANLRGDDEVTFFSAVGADAFGDMLKAHLEKSRVKLHAAHLPLIVPTGVCIVLTGQGDRAFATHYGATRVFAVSHVDLDALFRATHIHIGGFYSVTGLLPGLVDLLKAAKVRGITLSLDTNYDGSEQWNGLDEILPLLDVFLPNEVEAQRISKRDSLDDAVAYFRTVAPSTLIVVKIGREGVCATRGDFHAFFRGFPVDNVVDATGAGDAFNAGFLHEWVKTNDVEQALKWGCAVGSHCVRVVGACSTLPDPQHVQQLVRQA</sequence>
<keyword evidence="1" id="KW-0808">Transferase</keyword>
<dbReference type="VEuPathDB" id="FungiDB:H310_04157"/>
<reference evidence="4" key="1">
    <citation type="submission" date="2013-12" db="EMBL/GenBank/DDBJ databases">
        <title>The Genome Sequence of Aphanomyces invadans NJM9701.</title>
        <authorList>
            <consortium name="The Broad Institute Genomics Platform"/>
            <person name="Russ C."/>
            <person name="Tyler B."/>
            <person name="van West P."/>
            <person name="Dieguez-Uribeondo J."/>
            <person name="Young S.K."/>
            <person name="Zeng Q."/>
            <person name="Gargeya S."/>
            <person name="Fitzgerald M."/>
            <person name="Abouelleil A."/>
            <person name="Alvarado L."/>
            <person name="Chapman S.B."/>
            <person name="Gainer-Dewar J."/>
            <person name="Goldberg J."/>
            <person name="Griggs A."/>
            <person name="Gujja S."/>
            <person name="Hansen M."/>
            <person name="Howarth C."/>
            <person name="Imamovic A."/>
            <person name="Ireland A."/>
            <person name="Larimer J."/>
            <person name="McCowan C."/>
            <person name="Murphy C."/>
            <person name="Pearson M."/>
            <person name="Poon T.W."/>
            <person name="Priest M."/>
            <person name="Roberts A."/>
            <person name="Saif S."/>
            <person name="Shea T."/>
            <person name="Sykes S."/>
            <person name="Wortman J."/>
            <person name="Nusbaum C."/>
            <person name="Birren B."/>
        </authorList>
    </citation>
    <scope>NUCLEOTIDE SEQUENCE [LARGE SCALE GENOMIC DNA]</scope>
    <source>
        <strain evidence="4">NJM9701</strain>
    </source>
</reference>
<keyword evidence="2" id="KW-0418">Kinase</keyword>
<dbReference type="Pfam" id="PF00294">
    <property type="entry name" value="PfkB"/>
    <property type="match status" value="1"/>
</dbReference>
<feature type="domain" description="Carbohydrate kinase PfkB" evidence="3">
    <location>
        <begin position="2"/>
        <end position="297"/>
    </location>
</feature>
<evidence type="ECO:0000259" key="3">
    <source>
        <dbReference type="Pfam" id="PF00294"/>
    </source>
</evidence>
<dbReference type="InterPro" id="IPR029056">
    <property type="entry name" value="Ribokinase-like"/>
</dbReference>
<evidence type="ECO:0000313" key="4">
    <source>
        <dbReference type="EMBL" id="ETW05150.1"/>
    </source>
</evidence>
<dbReference type="PRINTS" id="PR00990">
    <property type="entry name" value="RIBOKINASE"/>
</dbReference>